<gene>
    <name evidence="1" type="ORF">EXIGLDRAFT_733309</name>
</gene>
<dbReference type="SUPFAM" id="SSF52047">
    <property type="entry name" value="RNI-like"/>
    <property type="match status" value="1"/>
</dbReference>
<dbReference type="AlphaFoldDB" id="A0A165KIJ9"/>
<protein>
    <submittedName>
        <fullName evidence="1">Uncharacterized protein</fullName>
    </submittedName>
</protein>
<evidence type="ECO:0000313" key="2">
    <source>
        <dbReference type="Proteomes" id="UP000077266"/>
    </source>
</evidence>
<name>A0A165KIJ9_EXIGL</name>
<dbReference type="Proteomes" id="UP000077266">
    <property type="component" value="Unassembled WGS sequence"/>
</dbReference>
<keyword evidence="2" id="KW-1185">Reference proteome</keyword>
<sequence length="466" mass="52188">MEALSMVRVHECLALVHLPIQRNRRRTSAPALRAKQAVHSRTPVPTSYVATLPIELLQQIMEESYNWGSSSTWTARGARSRAAWIAAASQVSRTWLDAATPALYNTVVLWTPRTAILLLRSLKERPALVRHLRSIMLPGQIDQELWWPWQHWSTNLPPILLAAYSELLALITPRHLAIANSVLVAAPGAGAQLSRFADTVTKLDITLSHDDVALPDFPNLSVLHVHWHGDADIGSLRLADGASYPKLRQLTLSFLTVLQADVLELFGRLRRTLVSLRCNCVLVLGEDGLRVPVAEWVSPLNDHLERLEVVDCELVGSLTTMRKLKHLTLDTDCFAHLPFLGNLFPTSIETVAFEPLRGLPAIMPVYARSAMRMVTLGSDIAPNLKHVEVAVPVTHASMITYWTPLAFLLQEVAAQRQRTFTLNLDAQFWCNGDSFGWKGTRAAQKSTRRGWRLRTVLSFKQRRTSM</sequence>
<reference evidence="1 2" key="1">
    <citation type="journal article" date="2016" name="Mol. Biol. Evol.">
        <title>Comparative Genomics of Early-Diverging Mushroom-Forming Fungi Provides Insights into the Origins of Lignocellulose Decay Capabilities.</title>
        <authorList>
            <person name="Nagy L.G."/>
            <person name="Riley R."/>
            <person name="Tritt A."/>
            <person name="Adam C."/>
            <person name="Daum C."/>
            <person name="Floudas D."/>
            <person name="Sun H."/>
            <person name="Yadav J.S."/>
            <person name="Pangilinan J."/>
            <person name="Larsson K.H."/>
            <person name="Matsuura K."/>
            <person name="Barry K."/>
            <person name="Labutti K."/>
            <person name="Kuo R."/>
            <person name="Ohm R.A."/>
            <person name="Bhattacharya S.S."/>
            <person name="Shirouzu T."/>
            <person name="Yoshinaga Y."/>
            <person name="Martin F.M."/>
            <person name="Grigoriev I.V."/>
            <person name="Hibbett D.S."/>
        </authorList>
    </citation>
    <scope>NUCLEOTIDE SEQUENCE [LARGE SCALE GENOMIC DNA]</scope>
    <source>
        <strain evidence="1 2">HHB12029</strain>
    </source>
</reference>
<dbReference type="InParanoid" id="A0A165KIJ9"/>
<accession>A0A165KIJ9</accession>
<proteinExistence type="predicted"/>
<evidence type="ECO:0000313" key="1">
    <source>
        <dbReference type="EMBL" id="KZV96387.1"/>
    </source>
</evidence>
<organism evidence="1 2">
    <name type="scientific">Exidia glandulosa HHB12029</name>
    <dbReference type="NCBI Taxonomy" id="1314781"/>
    <lineage>
        <taxon>Eukaryota</taxon>
        <taxon>Fungi</taxon>
        <taxon>Dikarya</taxon>
        <taxon>Basidiomycota</taxon>
        <taxon>Agaricomycotina</taxon>
        <taxon>Agaricomycetes</taxon>
        <taxon>Auriculariales</taxon>
        <taxon>Exidiaceae</taxon>
        <taxon>Exidia</taxon>
    </lineage>
</organism>
<dbReference type="EMBL" id="KV425943">
    <property type="protein sequence ID" value="KZV96387.1"/>
    <property type="molecule type" value="Genomic_DNA"/>
</dbReference>